<dbReference type="PANTHER" id="PTHR43673:SF10">
    <property type="entry name" value="NADH DEHYDROGENASE_NAD(P)H NITROREDUCTASE XCC3605-RELATED"/>
    <property type="match status" value="1"/>
</dbReference>
<feature type="compositionally biased region" description="Basic and acidic residues" evidence="3">
    <location>
        <begin position="183"/>
        <end position="202"/>
    </location>
</feature>
<evidence type="ECO:0000256" key="2">
    <source>
        <dbReference type="ARBA" id="ARBA00023002"/>
    </source>
</evidence>
<evidence type="ECO:0000313" key="6">
    <source>
        <dbReference type="Proteomes" id="UP000230842"/>
    </source>
</evidence>
<dbReference type="GO" id="GO:0016491">
    <property type="term" value="F:oxidoreductase activity"/>
    <property type="evidence" value="ECO:0007669"/>
    <property type="project" value="UniProtKB-KW"/>
</dbReference>
<reference evidence="5 6" key="1">
    <citation type="submission" date="2017-11" db="EMBL/GenBank/DDBJ databases">
        <title>Genomic Encyclopedia of Archaeal and Bacterial Type Strains, Phase II (KMG-II): From Individual Species to Whole Genera.</title>
        <authorList>
            <person name="Goeker M."/>
        </authorList>
    </citation>
    <scope>NUCLEOTIDE SEQUENCE [LARGE SCALE GENOMIC DNA]</scope>
    <source>
        <strain evidence="5 6">DSM 27763</strain>
    </source>
</reference>
<sequence length="202" mass="22685">MELREAIRRRRMVRAYEDHPVPQDVVDRILDHATRAPNAGFTQGWAFLVLDEPVTVERFWEVTTPPSRAATPSAWLRGMRTAPVVIVPMSSKDAYLDRYAEPDKGWTDRDEDRWAVPYWHVDAGMASLLALLTAVDEGLGACFFGIPPTRTARFREAFGVPDAFAPVGAITVGFPDAANDRATGSRDRGRRPVREVVHRGQW</sequence>
<dbReference type="Gene3D" id="3.40.109.10">
    <property type="entry name" value="NADH Oxidase"/>
    <property type="match status" value="1"/>
</dbReference>
<dbReference type="PANTHER" id="PTHR43673">
    <property type="entry name" value="NAD(P)H NITROREDUCTASE YDGI-RELATED"/>
    <property type="match status" value="1"/>
</dbReference>
<organism evidence="5 6">
    <name type="scientific">Mumia flava</name>
    <dbReference type="NCBI Taxonomy" id="1348852"/>
    <lineage>
        <taxon>Bacteria</taxon>
        <taxon>Bacillati</taxon>
        <taxon>Actinomycetota</taxon>
        <taxon>Actinomycetes</taxon>
        <taxon>Propionibacteriales</taxon>
        <taxon>Nocardioidaceae</taxon>
        <taxon>Mumia</taxon>
    </lineage>
</organism>
<keyword evidence="6" id="KW-1185">Reference proteome</keyword>
<dbReference type="Pfam" id="PF00881">
    <property type="entry name" value="Nitroreductase"/>
    <property type="match status" value="1"/>
</dbReference>
<comment type="similarity">
    <text evidence="1">Belongs to the nitroreductase family.</text>
</comment>
<gene>
    <name evidence="5" type="ORF">CLV56_2199</name>
</gene>
<accession>A0A0B2BMR2</accession>
<dbReference type="SUPFAM" id="SSF55469">
    <property type="entry name" value="FMN-dependent nitroreductase-like"/>
    <property type="match status" value="1"/>
</dbReference>
<keyword evidence="2" id="KW-0560">Oxidoreductase</keyword>
<evidence type="ECO:0000313" key="5">
    <source>
        <dbReference type="EMBL" id="PJJ57957.1"/>
    </source>
</evidence>
<name>A0A0B2BMR2_9ACTN</name>
<dbReference type="InterPro" id="IPR029479">
    <property type="entry name" value="Nitroreductase"/>
</dbReference>
<evidence type="ECO:0000259" key="4">
    <source>
        <dbReference type="Pfam" id="PF00881"/>
    </source>
</evidence>
<feature type="region of interest" description="Disordered" evidence="3">
    <location>
        <begin position="178"/>
        <end position="202"/>
    </location>
</feature>
<dbReference type="EMBL" id="PGEZ01000001">
    <property type="protein sequence ID" value="PJJ57957.1"/>
    <property type="molecule type" value="Genomic_DNA"/>
</dbReference>
<feature type="domain" description="Nitroreductase" evidence="4">
    <location>
        <begin position="7"/>
        <end position="173"/>
    </location>
</feature>
<protein>
    <submittedName>
        <fullName evidence="5">Nitroreductase</fullName>
    </submittedName>
</protein>
<dbReference type="InterPro" id="IPR000415">
    <property type="entry name" value="Nitroreductase-like"/>
</dbReference>
<evidence type="ECO:0000256" key="1">
    <source>
        <dbReference type="ARBA" id="ARBA00007118"/>
    </source>
</evidence>
<proteinExistence type="inferred from homology"/>
<dbReference type="RefSeq" id="WP_039346879.1">
    <property type="nucleotide sequence ID" value="NZ_PGEZ01000001.1"/>
</dbReference>
<dbReference type="Proteomes" id="UP000230842">
    <property type="component" value="Unassembled WGS sequence"/>
</dbReference>
<dbReference type="OrthoDB" id="3358989at2"/>
<evidence type="ECO:0000256" key="3">
    <source>
        <dbReference type="SAM" id="MobiDB-lite"/>
    </source>
</evidence>
<dbReference type="AlphaFoldDB" id="A0A0B2BMR2"/>
<comment type="caution">
    <text evidence="5">The sequence shown here is derived from an EMBL/GenBank/DDBJ whole genome shotgun (WGS) entry which is preliminary data.</text>
</comment>